<dbReference type="InterPro" id="IPR027310">
    <property type="entry name" value="Profilin_CS"/>
</dbReference>
<protein>
    <recommendedName>
        <fullName evidence="4 9">Profilin</fullName>
    </recommendedName>
</protein>
<accession>A0A0U2V2W3</accession>
<dbReference type="CDD" id="cd00148">
    <property type="entry name" value="PROF"/>
    <property type="match status" value="1"/>
</dbReference>
<evidence type="ECO:0000256" key="6">
    <source>
        <dbReference type="ARBA" id="ARBA00023203"/>
    </source>
</evidence>
<dbReference type="EMBL" id="KT755090">
    <property type="protein sequence ID" value="ALS04924.1"/>
    <property type="molecule type" value="mRNA"/>
</dbReference>
<dbReference type="PANTHER" id="PTHR11604:SF0">
    <property type="entry name" value="PROFILIN"/>
    <property type="match status" value="1"/>
</dbReference>
<evidence type="ECO:0000256" key="2">
    <source>
        <dbReference type="ARBA" id="ARBA00010058"/>
    </source>
</evidence>
<reference evidence="10" key="1">
    <citation type="journal article" date="2015" name="Sci. Rep.">
        <title>Spliced leader RNA trans-splicing discovered in copepods.</title>
        <authorList>
            <person name="Yang F."/>
            <person name="Xu D."/>
            <person name="Zhuang Y."/>
            <person name="Yi X."/>
            <person name="Huang Y."/>
            <person name="Chen H."/>
            <person name="Lin S."/>
            <person name="Campbell D.A."/>
            <person name="Sturm N.R."/>
            <person name="Liu G."/>
            <person name="Zhang H."/>
        </authorList>
    </citation>
    <scope>NUCLEOTIDE SEQUENCE</scope>
</reference>
<comment type="subunit">
    <text evidence="3 8">Occurs in many kinds of cells as a complex with monomeric actin in a 1:1 ratio.</text>
</comment>
<evidence type="ECO:0000313" key="10">
    <source>
        <dbReference type="EMBL" id="ALS04924.1"/>
    </source>
</evidence>
<evidence type="ECO:0000256" key="7">
    <source>
        <dbReference type="ARBA" id="ARBA00023212"/>
    </source>
</evidence>
<evidence type="ECO:0000256" key="5">
    <source>
        <dbReference type="ARBA" id="ARBA00022490"/>
    </source>
</evidence>
<dbReference type="InterPro" id="IPR005455">
    <property type="entry name" value="PFN_euk"/>
</dbReference>
<dbReference type="PANTHER" id="PTHR11604">
    <property type="entry name" value="PROFILIN"/>
    <property type="match status" value="1"/>
</dbReference>
<organism evidence="10">
    <name type="scientific">Pseudodiaptomus poplesia</name>
    <dbReference type="NCBI Taxonomy" id="213370"/>
    <lineage>
        <taxon>Eukaryota</taxon>
        <taxon>Metazoa</taxon>
        <taxon>Ecdysozoa</taxon>
        <taxon>Arthropoda</taxon>
        <taxon>Crustacea</taxon>
        <taxon>Multicrustacea</taxon>
        <taxon>Hexanauplia</taxon>
        <taxon>Copepoda</taxon>
        <taxon>Calanoida</taxon>
        <taxon>Pseudodiaptomidae</taxon>
        <taxon>Pseudodiaptomus</taxon>
    </lineage>
</organism>
<comment type="subcellular location">
    <subcellularLocation>
        <location evidence="1">Cytoplasm</location>
        <location evidence="1">Cytoskeleton</location>
    </subcellularLocation>
</comment>
<dbReference type="InterPro" id="IPR036140">
    <property type="entry name" value="PFN_sf"/>
</dbReference>
<evidence type="ECO:0000256" key="3">
    <source>
        <dbReference type="ARBA" id="ARBA00011583"/>
    </source>
</evidence>
<keyword evidence="7 8" id="KW-0206">Cytoskeleton</keyword>
<comment type="similarity">
    <text evidence="2 9">Belongs to the profilin family.</text>
</comment>
<evidence type="ECO:0000256" key="9">
    <source>
        <dbReference type="RuleBase" id="RU003909"/>
    </source>
</evidence>
<dbReference type="SMART" id="SM00392">
    <property type="entry name" value="PROF"/>
    <property type="match status" value="1"/>
</dbReference>
<keyword evidence="6 9" id="KW-0009">Actin-binding</keyword>
<dbReference type="GO" id="GO:0003785">
    <property type="term" value="F:actin monomer binding"/>
    <property type="evidence" value="ECO:0007669"/>
    <property type="project" value="TreeGrafter"/>
</dbReference>
<comment type="function">
    <text evidence="8">Binds to actin and affects the structure of the cytoskeleton. At high concentrations, profilin prevents the polymerization of actin, whereas it enhances it at low concentrations.</text>
</comment>
<dbReference type="Pfam" id="PF00235">
    <property type="entry name" value="Profilin"/>
    <property type="match status" value="1"/>
</dbReference>
<dbReference type="GO" id="GO:0005856">
    <property type="term" value="C:cytoskeleton"/>
    <property type="evidence" value="ECO:0007669"/>
    <property type="project" value="UniProtKB-SubCell"/>
</dbReference>
<dbReference type="SUPFAM" id="SSF55770">
    <property type="entry name" value="Profilin (actin-binding protein)"/>
    <property type="match status" value="1"/>
</dbReference>
<sequence length="125" mass="13605">MSWQQYVDSQMIQKNMSKAAIAGKDGSIWAKSNGFNLTAEEVKKILDSYDNPSSLASSGINLEGQKYFFLSGNDEVLRGKQGKGGVHLMKTSQALLIGVYDEPMAPNQAATITESLGEYLKGFGY</sequence>
<dbReference type="FunFam" id="3.30.450.30:FF:000001">
    <property type="entry name" value="Profilin"/>
    <property type="match status" value="1"/>
</dbReference>
<dbReference type="InterPro" id="IPR048278">
    <property type="entry name" value="PFN"/>
</dbReference>
<keyword evidence="5" id="KW-0963">Cytoplasm</keyword>
<dbReference type="PRINTS" id="PR01640">
    <property type="entry name" value="PROFILINPLNT"/>
</dbReference>
<proteinExistence type="evidence at transcript level"/>
<dbReference type="AlphaFoldDB" id="A0A0U2V2W3"/>
<dbReference type="PROSITE" id="PS00414">
    <property type="entry name" value="PROFILIN"/>
    <property type="match status" value="1"/>
</dbReference>
<dbReference type="GO" id="GO:0005938">
    <property type="term" value="C:cell cortex"/>
    <property type="evidence" value="ECO:0007669"/>
    <property type="project" value="TreeGrafter"/>
</dbReference>
<evidence type="ECO:0000256" key="4">
    <source>
        <dbReference type="ARBA" id="ARBA00013422"/>
    </source>
</evidence>
<name>A0A0U2V2W3_9MAXI</name>
<evidence type="ECO:0000256" key="1">
    <source>
        <dbReference type="ARBA" id="ARBA00004245"/>
    </source>
</evidence>
<dbReference type="Gene3D" id="3.30.450.30">
    <property type="entry name" value="Dynein light chain 2a, cytoplasmic"/>
    <property type="match status" value="1"/>
</dbReference>
<dbReference type="PRINTS" id="PR00392">
    <property type="entry name" value="PROFILIN"/>
</dbReference>
<evidence type="ECO:0000256" key="8">
    <source>
        <dbReference type="RuleBase" id="RU003908"/>
    </source>
</evidence>